<dbReference type="RefSeq" id="WP_377762827.1">
    <property type="nucleotide sequence ID" value="NZ_JBHRXY010000015.1"/>
</dbReference>
<keyword evidence="3" id="KW-1185">Reference proteome</keyword>
<feature type="transmembrane region" description="Helical" evidence="1">
    <location>
        <begin position="381"/>
        <end position="405"/>
    </location>
</feature>
<evidence type="ECO:0000256" key="1">
    <source>
        <dbReference type="SAM" id="Phobius"/>
    </source>
</evidence>
<keyword evidence="1" id="KW-0472">Membrane</keyword>
<feature type="transmembrane region" description="Helical" evidence="1">
    <location>
        <begin position="343"/>
        <end position="369"/>
    </location>
</feature>
<sequence length="478" mass="50439">MARFARLHDRLHHRLRGPAADAEWLLADPLLASVRRFGAAVIVAAGPWLVSVVALAIISVTMTPVMGLAAVEDLRLTVVYAFCIAPLIAGPVGAVAGRRIAAAVEAGNAAVVAELFLAAAALSGLAAQVIALAVCLVLGIGPAGVAAGFVFLTAAAALLWTSFAVLSALHSYGFLIAAFTGGMVLSVACALLAAVHAPTTEVLIWSFAAGVALCVALSIRYVQRRFPSRYDRFADTFGELLRQIRASAVLCAGVFFAICGVWADKWVFWFGPEGVRSAAGFLHSSSYDSVMFLAHLSVIPTYAALLVFHDGDLVAVIERFKAAIQARSTYGLIRGRLADLESVAWSGILTIAAVQAAVTVGIVLMSPLLAKSLDFSFGQFLMLRVGLIGVFFHSVMFLCCALLLVANRTRHYAIIQAAFLVLNLGISLVLHATIGMSAYAFLASSVLGAAAAIYAAYKALGAYDYDFFLGENDSLYRE</sequence>
<feature type="transmembrane region" description="Helical" evidence="1">
    <location>
        <begin position="173"/>
        <end position="196"/>
    </location>
</feature>
<keyword evidence="1" id="KW-0812">Transmembrane</keyword>
<evidence type="ECO:0000313" key="2">
    <source>
        <dbReference type="EMBL" id="MFC3630816.1"/>
    </source>
</evidence>
<evidence type="ECO:0000313" key="3">
    <source>
        <dbReference type="Proteomes" id="UP001595539"/>
    </source>
</evidence>
<proteinExistence type="predicted"/>
<organism evidence="2 3">
    <name type="scientific">Paracoccus angustae</name>
    <dbReference type="NCBI Taxonomy" id="1671480"/>
    <lineage>
        <taxon>Bacteria</taxon>
        <taxon>Pseudomonadati</taxon>
        <taxon>Pseudomonadota</taxon>
        <taxon>Alphaproteobacteria</taxon>
        <taxon>Rhodobacterales</taxon>
        <taxon>Paracoccaceae</taxon>
        <taxon>Paracoccus</taxon>
    </lineage>
</organism>
<dbReference type="Pfam" id="PF16933">
    <property type="entry name" value="PelG"/>
    <property type="match status" value="1"/>
</dbReference>
<protein>
    <submittedName>
        <fullName evidence="2">Exopolysaccharide Pel transporter PelG</fullName>
    </submittedName>
</protein>
<comment type="caution">
    <text evidence="2">The sequence shown here is derived from an EMBL/GenBank/DDBJ whole genome shotgun (WGS) entry which is preliminary data.</text>
</comment>
<feature type="transmembrane region" description="Helical" evidence="1">
    <location>
        <begin position="243"/>
        <end position="263"/>
    </location>
</feature>
<gene>
    <name evidence="2" type="primary">pelG</name>
    <name evidence="2" type="ORF">ACFOM8_15330</name>
</gene>
<feature type="transmembrane region" description="Helical" evidence="1">
    <location>
        <begin position="78"/>
        <end position="97"/>
    </location>
</feature>
<feature type="transmembrane region" description="Helical" evidence="1">
    <location>
        <begin position="290"/>
        <end position="309"/>
    </location>
</feature>
<feature type="transmembrane region" description="Helical" evidence="1">
    <location>
        <begin position="412"/>
        <end position="432"/>
    </location>
</feature>
<dbReference type="EMBL" id="JBHRXY010000015">
    <property type="protein sequence ID" value="MFC3630816.1"/>
    <property type="molecule type" value="Genomic_DNA"/>
</dbReference>
<dbReference type="Proteomes" id="UP001595539">
    <property type="component" value="Unassembled WGS sequence"/>
</dbReference>
<feature type="transmembrane region" description="Helical" evidence="1">
    <location>
        <begin position="109"/>
        <end position="140"/>
    </location>
</feature>
<feature type="transmembrane region" description="Helical" evidence="1">
    <location>
        <begin position="37"/>
        <end position="58"/>
    </location>
</feature>
<accession>A0ABV7U7G4</accession>
<reference evidence="3" key="1">
    <citation type="journal article" date="2019" name="Int. J. Syst. Evol. Microbiol.">
        <title>The Global Catalogue of Microorganisms (GCM) 10K type strain sequencing project: providing services to taxonomists for standard genome sequencing and annotation.</title>
        <authorList>
            <consortium name="The Broad Institute Genomics Platform"/>
            <consortium name="The Broad Institute Genome Sequencing Center for Infectious Disease"/>
            <person name="Wu L."/>
            <person name="Ma J."/>
        </authorList>
    </citation>
    <scope>NUCLEOTIDE SEQUENCE [LARGE SCALE GENOMIC DNA]</scope>
    <source>
        <strain evidence="3">KCTC 42473</strain>
    </source>
</reference>
<name>A0ABV7U7G4_9RHOB</name>
<feature type="transmembrane region" description="Helical" evidence="1">
    <location>
        <begin position="438"/>
        <end position="457"/>
    </location>
</feature>
<feature type="transmembrane region" description="Helical" evidence="1">
    <location>
        <begin position="202"/>
        <end position="222"/>
    </location>
</feature>
<feature type="transmembrane region" description="Helical" evidence="1">
    <location>
        <begin position="146"/>
        <end position="166"/>
    </location>
</feature>
<keyword evidence="1" id="KW-1133">Transmembrane helix</keyword>
<dbReference type="InterPro" id="IPR031617">
    <property type="entry name" value="PelG"/>
</dbReference>